<dbReference type="AlphaFoldDB" id="A0A328Q8N2"/>
<dbReference type="Proteomes" id="UP000248557">
    <property type="component" value="Unassembled WGS sequence"/>
</dbReference>
<gene>
    <name evidence="1" type="ORF">CA615_03620</name>
</gene>
<protein>
    <recommendedName>
        <fullName evidence="3">SpoVT-AbrB domain-containing protein</fullName>
    </recommendedName>
</protein>
<accession>A0A328Q8N2</accession>
<dbReference type="RefSeq" id="WP_112149487.1">
    <property type="nucleotide sequence ID" value="NZ_NGJK01000035.1"/>
</dbReference>
<evidence type="ECO:0000313" key="2">
    <source>
        <dbReference type="Proteomes" id="UP000248557"/>
    </source>
</evidence>
<proteinExistence type="predicted"/>
<organism evidence="1 2">
    <name type="scientific">Methanosphaera stadtmanae</name>
    <dbReference type="NCBI Taxonomy" id="2317"/>
    <lineage>
        <taxon>Archaea</taxon>
        <taxon>Methanobacteriati</taxon>
        <taxon>Methanobacteriota</taxon>
        <taxon>Methanomada group</taxon>
        <taxon>Methanobacteria</taxon>
        <taxon>Methanobacteriales</taxon>
        <taxon>Methanobacteriaceae</taxon>
        <taxon>Methanosphaera</taxon>
    </lineage>
</organism>
<comment type="caution">
    <text evidence="1">The sequence shown here is derived from an EMBL/GenBank/DDBJ whole genome shotgun (WGS) entry which is preliminary data.</text>
</comment>
<dbReference type="EMBL" id="NGJK01000035">
    <property type="protein sequence ID" value="RAP03179.1"/>
    <property type="molecule type" value="Genomic_DNA"/>
</dbReference>
<evidence type="ECO:0000313" key="1">
    <source>
        <dbReference type="EMBL" id="RAP03179.1"/>
    </source>
</evidence>
<reference evidence="1 2" key="1">
    <citation type="submission" date="2017-05" db="EMBL/GenBank/DDBJ databases">
        <title>Host range expansion of the Methanosphaera genus to humans and monogastric animals involves recent and extensive reduction in genome content.</title>
        <authorList>
            <person name="Hoedt E.C."/>
            <person name="Volmer J.G."/>
            <person name="Parks D.H."/>
            <person name="Rosewarne C.P."/>
            <person name="Denman S.E."/>
            <person name="Mcsweeney C.S."/>
            <person name="O Cuiv P."/>
            <person name="Hugenholtz P."/>
            <person name="Tyson G.W."/>
            <person name="Morrison M."/>
        </authorList>
    </citation>
    <scope>NUCLEOTIDE SEQUENCE [LARGE SCALE GENOMIC DNA]</scope>
    <source>
        <strain evidence="1 2">PA5</strain>
    </source>
</reference>
<sequence length="61" mass="7203">MKRITVKSRQRHGTESLDLTLPSKIRKKYNFSDGDIFEVKVVEKDEKVEIIYRALLIQNKP</sequence>
<evidence type="ECO:0008006" key="3">
    <source>
        <dbReference type="Google" id="ProtNLM"/>
    </source>
</evidence>
<name>A0A328Q8N2_9EURY</name>
<dbReference type="Gene3D" id="2.10.260.10">
    <property type="match status" value="1"/>
</dbReference>